<dbReference type="Proteomes" id="UP001305414">
    <property type="component" value="Unassembled WGS sequence"/>
</dbReference>
<dbReference type="InterPro" id="IPR045851">
    <property type="entry name" value="AMP-bd_C_sf"/>
</dbReference>
<dbReference type="GO" id="GO:0043041">
    <property type="term" value="P:amino acid activation for nonribosomal peptide biosynthetic process"/>
    <property type="evidence" value="ECO:0007669"/>
    <property type="project" value="TreeGrafter"/>
</dbReference>
<keyword evidence="5" id="KW-1185">Reference proteome</keyword>
<dbReference type="InterPro" id="IPR020845">
    <property type="entry name" value="AMP-binding_CS"/>
</dbReference>
<evidence type="ECO:0000313" key="4">
    <source>
        <dbReference type="EMBL" id="KAK5626544.1"/>
    </source>
</evidence>
<organism evidence="4 5">
    <name type="scientific">Xylaria bambusicola</name>
    <dbReference type="NCBI Taxonomy" id="326684"/>
    <lineage>
        <taxon>Eukaryota</taxon>
        <taxon>Fungi</taxon>
        <taxon>Dikarya</taxon>
        <taxon>Ascomycota</taxon>
        <taxon>Pezizomycotina</taxon>
        <taxon>Sordariomycetes</taxon>
        <taxon>Xylariomycetidae</taxon>
        <taxon>Xylariales</taxon>
        <taxon>Xylariaceae</taxon>
        <taxon>Xylaria</taxon>
    </lineage>
</organism>
<dbReference type="PANTHER" id="PTHR45527:SF1">
    <property type="entry name" value="FATTY ACID SYNTHASE"/>
    <property type="match status" value="1"/>
</dbReference>
<evidence type="ECO:0000313" key="5">
    <source>
        <dbReference type="Proteomes" id="UP001305414"/>
    </source>
</evidence>
<dbReference type="Pfam" id="PF00501">
    <property type="entry name" value="AMP-binding"/>
    <property type="match status" value="1"/>
</dbReference>
<sequence>MSPGSKDTPAPSGYISPSSKSLAYVLYTSGSTGTPKGVAISHGAIAISMVRHAELFGHAQGDSVRSLQFCDYTFDVSVMDIFPALNYGGCVCVPSEADRRGNISAFISKSRAEIAMLTPTIANMLDPAEVPTLRTVVVGGEPMTESVRNRWLNPANSPVRVLYNVYGPTESSVNVAASRMTSKSKVSIIGSAVLGSQLWIAEPDDSDSLTPLGCVGELIITGPCLANGYLHAPDQTARAFIKAPTWLSTRFGSRAYRTGDLARFAADGEIEIVGRIDAQVKLYGIRIELGEIEEVACRVEHVKSAVAVVSKTRGRDELSLFYEAAQEHQSKLREAIHRQLMVHFHRLSFHLCISAAQLP</sequence>
<dbReference type="Gene3D" id="3.40.50.12780">
    <property type="entry name" value="N-terminal domain of ligase-like"/>
    <property type="match status" value="1"/>
</dbReference>
<dbReference type="SUPFAM" id="SSF56801">
    <property type="entry name" value="Acetyl-CoA synthetase-like"/>
    <property type="match status" value="1"/>
</dbReference>
<accession>A0AAN7UCR5</accession>
<comment type="caution">
    <text evidence="4">The sequence shown here is derived from an EMBL/GenBank/DDBJ whole genome shotgun (WGS) entry which is preliminary data.</text>
</comment>
<dbReference type="GO" id="GO:0044550">
    <property type="term" value="P:secondary metabolite biosynthetic process"/>
    <property type="evidence" value="ECO:0007669"/>
    <property type="project" value="TreeGrafter"/>
</dbReference>
<evidence type="ECO:0000259" key="3">
    <source>
        <dbReference type="Pfam" id="PF00501"/>
    </source>
</evidence>
<dbReference type="EMBL" id="JAWHQM010000003">
    <property type="protein sequence ID" value="KAK5626544.1"/>
    <property type="molecule type" value="Genomic_DNA"/>
</dbReference>
<dbReference type="GO" id="GO:0031177">
    <property type="term" value="F:phosphopantetheine binding"/>
    <property type="evidence" value="ECO:0007669"/>
    <property type="project" value="TreeGrafter"/>
</dbReference>
<dbReference type="PANTHER" id="PTHR45527">
    <property type="entry name" value="NONRIBOSOMAL PEPTIDE SYNTHETASE"/>
    <property type="match status" value="1"/>
</dbReference>
<name>A0AAN7UCR5_9PEZI</name>
<evidence type="ECO:0000256" key="1">
    <source>
        <dbReference type="ARBA" id="ARBA00022450"/>
    </source>
</evidence>
<evidence type="ECO:0000256" key="2">
    <source>
        <dbReference type="ARBA" id="ARBA00022553"/>
    </source>
</evidence>
<reference evidence="4 5" key="1">
    <citation type="submission" date="2023-10" db="EMBL/GenBank/DDBJ databases">
        <title>Draft genome sequence of Xylaria bambusicola isolate GMP-LS, the root and basal stem rot pathogen of sugarcane in Indonesia.</title>
        <authorList>
            <person name="Selvaraj P."/>
            <person name="Muralishankar V."/>
            <person name="Muruganantham S."/>
            <person name="Sp S."/>
            <person name="Haryani S."/>
            <person name="Lau K.J.X."/>
            <person name="Naqvi N.I."/>
        </authorList>
    </citation>
    <scope>NUCLEOTIDE SEQUENCE [LARGE SCALE GENOMIC DNA]</scope>
    <source>
        <strain evidence="4">GMP-LS</strain>
    </source>
</reference>
<dbReference type="GO" id="GO:0005737">
    <property type="term" value="C:cytoplasm"/>
    <property type="evidence" value="ECO:0007669"/>
    <property type="project" value="TreeGrafter"/>
</dbReference>
<feature type="domain" description="AMP-dependent synthetase/ligase" evidence="3">
    <location>
        <begin position="16"/>
        <end position="230"/>
    </location>
</feature>
<proteinExistence type="predicted"/>
<protein>
    <recommendedName>
        <fullName evidence="3">AMP-dependent synthetase/ligase domain-containing protein</fullName>
    </recommendedName>
</protein>
<gene>
    <name evidence="4" type="ORF">RRF57_002259</name>
</gene>
<dbReference type="InterPro" id="IPR042099">
    <property type="entry name" value="ANL_N_sf"/>
</dbReference>
<keyword evidence="2" id="KW-0597">Phosphoprotein</keyword>
<dbReference type="AlphaFoldDB" id="A0AAN7UCR5"/>
<keyword evidence="1" id="KW-0596">Phosphopantetheine</keyword>
<dbReference type="PROSITE" id="PS00455">
    <property type="entry name" value="AMP_BINDING"/>
    <property type="match status" value="1"/>
</dbReference>
<dbReference type="Gene3D" id="3.30.300.30">
    <property type="match status" value="1"/>
</dbReference>
<dbReference type="InterPro" id="IPR000873">
    <property type="entry name" value="AMP-dep_synth/lig_dom"/>
</dbReference>